<dbReference type="PANTHER" id="PTHR11040:SF44">
    <property type="entry name" value="PROTEIN ZNTC-RELATED"/>
    <property type="match status" value="1"/>
</dbReference>
<feature type="transmembrane region" description="Helical" evidence="6">
    <location>
        <begin position="719"/>
        <end position="744"/>
    </location>
</feature>
<proteinExistence type="predicted"/>
<dbReference type="InterPro" id="IPR003689">
    <property type="entry name" value="ZIP"/>
</dbReference>
<feature type="transmembrane region" description="Helical" evidence="6">
    <location>
        <begin position="88"/>
        <end position="107"/>
    </location>
</feature>
<comment type="caution">
    <text evidence="7">The sequence shown here is derived from an EMBL/GenBank/DDBJ whole genome shotgun (WGS) entry which is preliminary data.</text>
</comment>
<evidence type="ECO:0000256" key="6">
    <source>
        <dbReference type="SAM" id="Phobius"/>
    </source>
</evidence>
<evidence type="ECO:0000313" key="7">
    <source>
        <dbReference type="EMBL" id="CAE6470111.1"/>
    </source>
</evidence>
<evidence type="ECO:0000256" key="4">
    <source>
        <dbReference type="ARBA" id="ARBA00023136"/>
    </source>
</evidence>
<feature type="region of interest" description="Disordered" evidence="5">
    <location>
        <begin position="538"/>
        <end position="558"/>
    </location>
</feature>
<dbReference type="AlphaFoldDB" id="A0A8H3C2I1"/>
<feature type="transmembrane region" description="Helical" evidence="6">
    <location>
        <begin position="233"/>
        <end position="255"/>
    </location>
</feature>
<dbReference type="EMBL" id="CAJMWS010000957">
    <property type="protein sequence ID" value="CAE6470111.1"/>
    <property type="molecule type" value="Genomic_DNA"/>
</dbReference>
<keyword evidence="4 6" id="KW-0472">Membrane</keyword>
<gene>
    <name evidence="7" type="ORF">RDB_LOCUS173897</name>
</gene>
<keyword evidence="3 6" id="KW-1133">Transmembrane helix</keyword>
<feature type="transmembrane region" description="Helical" evidence="6">
    <location>
        <begin position="598"/>
        <end position="617"/>
    </location>
</feature>
<dbReference type="Pfam" id="PF02535">
    <property type="entry name" value="Zip"/>
    <property type="match status" value="2"/>
</dbReference>
<feature type="transmembrane region" description="Helical" evidence="6">
    <location>
        <begin position="505"/>
        <end position="521"/>
    </location>
</feature>
<keyword evidence="2 6" id="KW-0812">Transmembrane</keyword>
<dbReference type="Proteomes" id="UP000663846">
    <property type="component" value="Unassembled WGS sequence"/>
</dbReference>
<feature type="transmembrane region" description="Helical" evidence="6">
    <location>
        <begin position="756"/>
        <end position="776"/>
    </location>
</feature>
<evidence type="ECO:0000256" key="2">
    <source>
        <dbReference type="ARBA" id="ARBA00022692"/>
    </source>
</evidence>
<feature type="compositionally biased region" description="Polar residues" evidence="5">
    <location>
        <begin position="354"/>
        <end position="363"/>
    </location>
</feature>
<feature type="transmembrane region" description="Helical" evidence="6">
    <location>
        <begin position="431"/>
        <end position="450"/>
    </location>
</feature>
<comment type="subcellular location">
    <subcellularLocation>
        <location evidence="1">Membrane</location>
        <topology evidence="1">Multi-pass membrane protein</topology>
    </subcellularLocation>
</comment>
<protein>
    <submittedName>
        <fullName evidence="7">Uncharacterized protein</fullName>
    </submittedName>
</protein>
<accession>A0A8H3C2I1</accession>
<feature type="transmembrane region" description="Helical" evidence="6">
    <location>
        <begin position="462"/>
        <end position="484"/>
    </location>
</feature>
<feature type="transmembrane region" description="Helical" evidence="6">
    <location>
        <begin position="55"/>
        <end position="76"/>
    </location>
</feature>
<feature type="transmembrane region" description="Helical" evidence="6">
    <location>
        <begin position="12"/>
        <end position="34"/>
    </location>
</feature>
<reference evidence="7" key="1">
    <citation type="submission" date="2021-01" db="EMBL/GenBank/DDBJ databases">
        <authorList>
            <person name="Kaushik A."/>
        </authorList>
    </citation>
    <scope>NUCLEOTIDE SEQUENCE</scope>
    <source>
        <strain evidence="7">AG1-1C</strain>
    </source>
</reference>
<feature type="transmembrane region" description="Helical" evidence="6">
    <location>
        <begin position="203"/>
        <end position="227"/>
    </location>
</feature>
<feature type="region of interest" description="Disordered" evidence="5">
    <location>
        <begin position="354"/>
        <end position="382"/>
    </location>
</feature>
<evidence type="ECO:0000256" key="5">
    <source>
        <dbReference type="SAM" id="MobiDB-lite"/>
    </source>
</evidence>
<dbReference type="GO" id="GO:0005385">
    <property type="term" value="F:zinc ion transmembrane transporter activity"/>
    <property type="evidence" value="ECO:0007669"/>
    <property type="project" value="TreeGrafter"/>
</dbReference>
<name>A0A8H3C2I1_9AGAM</name>
<sequence>MGVLLPSEPSAAMLNLSALVYLLGLTIISWCIANTTQRYPIWRKESWNNMPWPRLCLLLLFLDSWLYLFSTGLLLHGAPPEHGPDRCSIGMLTCILLYGASKGLIYLCMIERVHVVWSDGMPRWRSPIYRFCFTLLLPLGVIAGIMIFQKTAFVHNGYCILGISRFSSLLLLSYDFCTNIFLTLMFVGPLVRSSIKSPWLRAIAIRTTVAAFVALVSSGTNVLVLYVLDGKEMIWVCLGACGIDVIVNCIALYWAMTGPGPSQPAHNQSLRFPPSPMGHNPWLNNCNNCGVSEMKSFNRKPIAYPTTFTHEYGHCPEDFLSQGMTVVSSVCIPAIEEPEPALRSPRQITQFGQAWGSRSSILPTEQPGDLERPTPSTTGELVQESAKDIDIYDADITTAKMQMTPIATLQNVSIENEDMLAVEPVENPQRMVSLCVLLVASFIAATFPTIAKRSSYLQTPRVVFFIGKHFGTGVILATAFIHLLKDAFENMSKARVNARWGKYESWPGLIIMSALLFIFLVEYTSTVYVEYIAEQSAPSEPEETQPQNGPAAPKRPGLEHAHTDCLHGEVHVSEREATRIVGVFNALFGDPRDSSLQVLQLGIMLHSIVVGFTLAVTDGGEFTSLLIALIFHQLFEGLSLGVRISSLRPTLFAPHHSALNGTEASPLLPSSSHRSKTHAHSFPTLPLLLAGLFALATPAGMLVGMLLRTAPRDAYLVRGLASAVSAGLLIYASCVELLAGDFVADPKMRKAGLKRQAAALGSLLAGATGMAIIGIWS</sequence>
<dbReference type="PANTHER" id="PTHR11040">
    <property type="entry name" value="ZINC/IRON TRANSPORTER"/>
    <property type="match status" value="1"/>
</dbReference>
<organism evidence="7 8">
    <name type="scientific">Rhizoctonia solani</name>
    <dbReference type="NCBI Taxonomy" id="456999"/>
    <lineage>
        <taxon>Eukaryota</taxon>
        <taxon>Fungi</taxon>
        <taxon>Dikarya</taxon>
        <taxon>Basidiomycota</taxon>
        <taxon>Agaricomycotina</taxon>
        <taxon>Agaricomycetes</taxon>
        <taxon>Cantharellales</taxon>
        <taxon>Ceratobasidiaceae</taxon>
        <taxon>Rhizoctonia</taxon>
    </lineage>
</organism>
<dbReference type="GO" id="GO:0005886">
    <property type="term" value="C:plasma membrane"/>
    <property type="evidence" value="ECO:0007669"/>
    <property type="project" value="TreeGrafter"/>
</dbReference>
<feature type="transmembrane region" description="Helical" evidence="6">
    <location>
        <begin position="168"/>
        <end position="191"/>
    </location>
</feature>
<evidence type="ECO:0000256" key="3">
    <source>
        <dbReference type="ARBA" id="ARBA00022989"/>
    </source>
</evidence>
<evidence type="ECO:0000256" key="1">
    <source>
        <dbReference type="ARBA" id="ARBA00004141"/>
    </source>
</evidence>
<feature type="transmembrane region" description="Helical" evidence="6">
    <location>
        <begin position="684"/>
        <end position="707"/>
    </location>
</feature>
<evidence type="ECO:0000313" key="8">
    <source>
        <dbReference type="Proteomes" id="UP000663846"/>
    </source>
</evidence>
<feature type="transmembrane region" description="Helical" evidence="6">
    <location>
        <begin position="128"/>
        <end position="148"/>
    </location>
</feature>